<dbReference type="InterPro" id="IPR007560">
    <property type="entry name" value="Restrct_endonuc_IV_Mrr"/>
</dbReference>
<gene>
    <name evidence="2" type="ORF">CFR71_08650</name>
</gene>
<dbReference type="Proteomes" id="UP000247609">
    <property type="component" value="Unassembled WGS sequence"/>
</dbReference>
<dbReference type="PANTHER" id="PTHR30015:SF6">
    <property type="entry name" value="SLL1429 PROTEIN"/>
    <property type="match status" value="1"/>
</dbReference>
<dbReference type="GO" id="GO:0003677">
    <property type="term" value="F:DNA binding"/>
    <property type="evidence" value="ECO:0007669"/>
    <property type="project" value="InterPro"/>
</dbReference>
<reference evidence="2 3" key="1">
    <citation type="submission" date="2017-07" db="EMBL/GenBank/DDBJ databases">
        <title>A draft genome sequence of Komagataeibacter sp. T5K1.</title>
        <authorList>
            <person name="Skraban J."/>
            <person name="Cleenwerck I."/>
            <person name="Vandamme P."/>
            <person name="Trcek J."/>
        </authorList>
    </citation>
    <scope>NUCLEOTIDE SEQUENCE [LARGE SCALE GENOMIC DNA]</scope>
    <source>
        <strain evidence="2 3">T5K1</strain>
    </source>
</reference>
<dbReference type="InterPro" id="IPR052906">
    <property type="entry name" value="Type_IV_Methyl-Rstrct_Enzyme"/>
</dbReference>
<protein>
    <recommendedName>
        <fullName evidence="1">Restriction endonuclease type IV Mrr domain-containing protein</fullName>
    </recommendedName>
</protein>
<dbReference type="AlphaFoldDB" id="A0A318QAG9"/>
<dbReference type="InterPro" id="IPR011856">
    <property type="entry name" value="tRNA_endonuc-like_dom_sf"/>
</dbReference>
<dbReference type="EMBL" id="NOXG01000007">
    <property type="protein sequence ID" value="PYD75620.1"/>
    <property type="molecule type" value="Genomic_DNA"/>
</dbReference>
<dbReference type="InterPro" id="IPR011335">
    <property type="entry name" value="Restrct_endonuc-II-like"/>
</dbReference>
<name>A0A318QAG9_9PROT</name>
<sequence>MAALCLTGAHGAGAQATETTVGDAGAPYRIVAHAPGCSTATAARHLAHGATPPGCHRMDATAQRWTLLSREGDVIALRGETPRAGAGRHERIMYFRAQDVAPAAPGIVEWARRRWHDGSTAIRGLLFSAPDTAARATGPGPRHGLSRWLPHWRGVLAAALAMLVGWPVARGIIRWRRGRRARAICATLIARHADTLRLRRRQLLARNSYGVAKPEKWHRERDEFATTILRPALRAAGLGAQWPRLGPWAAARIEQAADGPVPRPDIVGPGMDPLDYEQHCAAELRQDGWRADTTIGSGDQGADIVATRRGLRMVVQCKLYSRTVGNEAVQQVSAARAHYGAAVAVVVSNAPYTRAAQQLARTNGVWLLHHDELRGLSRRLRDGGTRATSA</sequence>
<dbReference type="Pfam" id="PF04471">
    <property type="entry name" value="Mrr_cat"/>
    <property type="match status" value="1"/>
</dbReference>
<proteinExistence type="predicted"/>
<dbReference type="RefSeq" id="WP_133251116.1">
    <property type="nucleotide sequence ID" value="NZ_NOXG01000007.1"/>
</dbReference>
<dbReference type="PANTHER" id="PTHR30015">
    <property type="entry name" value="MRR RESTRICTION SYSTEM PROTEIN"/>
    <property type="match status" value="1"/>
</dbReference>
<comment type="caution">
    <text evidence="2">The sequence shown here is derived from an EMBL/GenBank/DDBJ whole genome shotgun (WGS) entry which is preliminary data.</text>
</comment>
<organism evidence="2 3">
    <name type="scientific">Novacetimonas pomaceti</name>
    <dbReference type="NCBI Taxonomy" id="2021998"/>
    <lineage>
        <taxon>Bacteria</taxon>
        <taxon>Pseudomonadati</taxon>
        <taxon>Pseudomonadota</taxon>
        <taxon>Alphaproteobacteria</taxon>
        <taxon>Acetobacterales</taxon>
        <taxon>Acetobacteraceae</taxon>
        <taxon>Novacetimonas</taxon>
    </lineage>
</organism>
<dbReference type="GO" id="GO:0015666">
    <property type="term" value="F:restriction endodeoxyribonuclease activity"/>
    <property type="evidence" value="ECO:0007669"/>
    <property type="project" value="TreeGrafter"/>
</dbReference>
<feature type="domain" description="Restriction endonuclease type IV Mrr" evidence="1">
    <location>
        <begin position="271"/>
        <end position="375"/>
    </location>
</feature>
<evidence type="ECO:0000259" key="1">
    <source>
        <dbReference type="Pfam" id="PF04471"/>
    </source>
</evidence>
<accession>A0A318QAG9</accession>
<evidence type="ECO:0000313" key="3">
    <source>
        <dbReference type="Proteomes" id="UP000247609"/>
    </source>
</evidence>
<dbReference type="GO" id="GO:0009307">
    <property type="term" value="P:DNA restriction-modification system"/>
    <property type="evidence" value="ECO:0007669"/>
    <property type="project" value="InterPro"/>
</dbReference>
<dbReference type="SUPFAM" id="SSF52980">
    <property type="entry name" value="Restriction endonuclease-like"/>
    <property type="match status" value="1"/>
</dbReference>
<dbReference type="Gene3D" id="3.40.1350.10">
    <property type="match status" value="1"/>
</dbReference>
<evidence type="ECO:0000313" key="2">
    <source>
        <dbReference type="EMBL" id="PYD75620.1"/>
    </source>
</evidence>